<sequence length="109" mass="12371">MEPINQFNKKPSEKTEKILFGVIVMLILIIFSSMFYLFTLNQQLVQFKNRIVKNLTNQIEAPTPLPPLPVIGPSPTLSFSSPLEKEVVDVQVDNIDDDLNTLQTDLDQL</sequence>
<organism evidence="2 3">
    <name type="scientific">Candidatus Roizmanbacteria bacterium RIFCSPLOWO2_02_FULL_36_11</name>
    <dbReference type="NCBI Taxonomy" id="1802071"/>
    <lineage>
        <taxon>Bacteria</taxon>
        <taxon>Candidatus Roizmaniibacteriota</taxon>
    </lineage>
</organism>
<keyword evidence="1" id="KW-0812">Transmembrane</keyword>
<accession>A0A1F7JHD7</accession>
<comment type="caution">
    <text evidence="2">The sequence shown here is derived from an EMBL/GenBank/DDBJ whole genome shotgun (WGS) entry which is preliminary data.</text>
</comment>
<protein>
    <submittedName>
        <fullName evidence="2">Uncharacterized protein</fullName>
    </submittedName>
</protein>
<name>A0A1F7JHD7_9BACT</name>
<keyword evidence="1" id="KW-1133">Transmembrane helix</keyword>
<feature type="transmembrane region" description="Helical" evidence="1">
    <location>
        <begin position="18"/>
        <end position="40"/>
    </location>
</feature>
<dbReference type="AlphaFoldDB" id="A0A1F7JHD7"/>
<dbReference type="EMBL" id="MGAV01000012">
    <property type="protein sequence ID" value="OGK55019.1"/>
    <property type="molecule type" value="Genomic_DNA"/>
</dbReference>
<evidence type="ECO:0000313" key="3">
    <source>
        <dbReference type="Proteomes" id="UP000177418"/>
    </source>
</evidence>
<evidence type="ECO:0000313" key="2">
    <source>
        <dbReference type="EMBL" id="OGK55019.1"/>
    </source>
</evidence>
<gene>
    <name evidence="2" type="ORF">A3H78_00905</name>
</gene>
<keyword evidence="1" id="KW-0472">Membrane</keyword>
<reference evidence="2 3" key="1">
    <citation type="journal article" date="2016" name="Nat. Commun.">
        <title>Thousands of microbial genomes shed light on interconnected biogeochemical processes in an aquifer system.</title>
        <authorList>
            <person name="Anantharaman K."/>
            <person name="Brown C.T."/>
            <person name="Hug L.A."/>
            <person name="Sharon I."/>
            <person name="Castelle C.J."/>
            <person name="Probst A.J."/>
            <person name="Thomas B.C."/>
            <person name="Singh A."/>
            <person name="Wilkins M.J."/>
            <person name="Karaoz U."/>
            <person name="Brodie E.L."/>
            <person name="Williams K.H."/>
            <person name="Hubbard S.S."/>
            <person name="Banfield J.F."/>
        </authorList>
    </citation>
    <scope>NUCLEOTIDE SEQUENCE [LARGE SCALE GENOMIC DNA]</scope>
</reference>
<evidence type="ECO:0000256" key="1">
    <source>
        <dbReference type="SAM" id="Phobius"/>
    </source>
</evidence>
<dbReference type="Proteomes" id="UP000177418">
    <property type="component" value="Unassembled WGS sequence"/>
</dbReference>
<proteinExistence type="predicted"/>